<dbReference type="UniPathway" id="UPA00148">
    <property type="reaction ID" value="UER00238"/>
</dbReference>
<sequence>MTSKTEIPESDATSYFDALLSACGFLTRLPVPFRNVPIRTAAWAFPVVGVVVGAIAGAVLWGGLAIGLPPLAASILAFIASAMVTGALHEDGLADCADGFWGGATPERRLEIMRDSRSGAYAVLALVLVSGLKIVLLASVAAQWGGLAGATVLMGLHAASRSVLPIAMNWLPRAGTSGLAVMAGRPSPTTACFSLGLGAAISLIVPGWMGIAFVPAGLAVVLAVGYLAKAKLNGINGDSLGAMEQMAEVVGLLVLAVLMS</sequence>
<comment type="caution">
    <text evidence="20">The sequence shown here is derived from an EMBL/GenBank/DDBJ whole genome shotgun (WGS) entry which is preliminary data.</text>
</comment>
<evidence type="ECO:0000256" key="5">
    <source>
        <dbReference type="ARBA" id="ARBA00013200"/>
    </source>
</evidence>
<evidence type="ECO:0000256" key="4">
    <source>
        <dbReference type="ARBA" id="ARBA00010561"/>
    </source>
</evidence>
<feature type="transmembrane region" description="Helical" evidence="19">
    <location>
        <begin position="70"/>
        <end position="88"/>
    </location>
</feature>
<feature type="transmembrane region" description="Helical" evidence="19">
    <location>
        <begin position="211"/>
        <end position="228"/>
    </location>
</feature>
<evidence type="ECO:0000256" key="7">
    <source>
        <dbReference type="ARBA" id="ARBA00022475"/>
    </source>
</evidence>
<accession>A0A7Y0HG61</accession>
<dbReference type="InterPro" id="IPR003805">
    <property type="entry name" value="CobS"/>
</dbReference>
<comment type="similarity">
    <text evidence="4 19">Belongs to the CobS family.</text>
</comment>
<evidence type="ECO:0000256" key="8">
    <source>
        <dbReference type="ARBA" id="ARBA00022573"/>
    </source>
</evidence>
<evidence type="ECO:0000256" key="15">
    <source>
        <dbReference type="ARBA" id="ARBA00032605"/>
    </source>
</evidence>
<keyword evidence="11 19" id="KW-0460">Magnesium</keyword>
<dbReference type="GO" id="GO:0009236">
    <property type="term" value="P:cobalamin biosynthetic process"/>
    <property type="evidence" value="ECO:0007669"/>
    <property type="project" value="UniProtKB-UniRule"/>
</dbReference>
<comment type="pathway">
    <text evidence="3 19">Cofactor biosynthesis; adenosylcobalamin biosynthesis; adenosylcobalamin from cob(II)yrinate a,c-diamide: step 7/7.</text>
</comment>
<dbReference type="RefSeq" id="WP_169625671.1">
    <property type="nucleotide sequence ID" value="NZ_JABBNT010000003.1"/>
</dbReference>
<evidence type="ECO:0000256" key="16">
    <source>
        <dbReference type="ARBA" id="ARBA00032853"/>
    </source>
</evidence>
<dbReference type="GO" id="GO:0008818">
    <property type="term" value="F:cobalamin 5'-phosphate synthase activity"/>
    <property type="evidence" value="ECO:0007669"/>
    <property type="project" value="UniProtKB-UniRule"/>
</dbReference>
<evidence type="ECO:0000256" key="18">
    <source>
        <dbReference type="ARBA" id="ARBA00049504"/>
    </source>
</evidence>
<evidence type="ECO:0000256" key="14">
    <source>
        <dbReference type="ARBA" id="ARBA00025228"/>
    </source>
</evidence>
<keyword evidence="12 19" id="KW-1133">Transmembrane helix</keyword>
<comment type="catalytic activity">
    <reaction evidence="17 19">
        <text>alpha-ribazole + adenosylcob(III)inamide-GDP = adenosylcob(III)alamin + GMP + H(+)</text>
        <dbReference type="Rhea" id="RHEA:16049"/>
        <dbReference type="ChEBI" id="CHEBI:10329"/>
        <dbReference type="ChEBI" id="CHEBI:15378"/>
        <dbReference type="ChEBI" id="CHEBI:18408"/>
        <dbReference type="ChEBI" id="CHEBI:58115"/>
        <dbReference type="ChEBI" id="CHEBI:60487"/>
        <dbReference type="EC" id="2.7.8.26"/>
    </reaction>
</comment>
<reference evidence="20 21" key="1">
    <citation type="submission" date="2020-04" db="EMBL/GenBank/DDBJ databases">
        <title>Rhodospirillaceae bacterium KN72 isolated from deep sea.</title>
        <authorList>
            <person name="Zhang D.-C."/>
        </authorList>
    </citation>
    <scope>NUCLEOTIDE SEQUENCE [LARGE SCALE GENOMIC DNA]</scope>
    <source>
        <strain evidence="20 21">KN72</strain>
    </source>
</reference>
<dbReference type="EC" id="2.7.8.26" evidence="5 19"/>
<feature type="transmembrane region" description="Helical" evidence="19">
    <location>
        <begin position="118"/>
        <end position="141"/>
    </location>
</feature>
<evidence type="ECO:0000256" key="1">
    <source>
        <dbReference type="ARBA" id="ARBA00001946"/>
    </source>
</evidence>
<feature type="transmembrane region" description="Helical" evidence="19">
    <location>
        <begin position="43"/>
        <end position="64"/>
    </location>
</feature>
<keyword evidence="10 19" id="KW-0812">Transmembrane</keyword>
<dbReference type="Proteomes" id="UP000539372">
    <property type="component" value="Unassembled WGS sequence"/>
</dbReference>
<dbReference type="PANTHER" id="PTHR34148:SF1">
    <property type="entry name" value="ADENOSYLCOBINAMIDE-GDP RIBAZOLETRANSFERASE"/>
    <property type="match status" value="1"/>
</dbReference>
<protein>
    <recommendedName>
        <fullName evidence="6 19">Adenosylcobinamide-GDP ribazoletransferase</fullName>
        <ecNumber evidence="5 19">2.7.8.26</ecNumber>
    </recommendedName>
    <alternativeName>
        <fullName evidence="16 19">Cobalamin synthase</fullName>
    </alternativeName>
    <alternativeName>
        <fullName evidence="15 19">Cobalamin-5'-phosphate synthase</fullName>
    </alternativeName>
</protein>
<keyword evidence="13 19" id="KW-0472">Membrane</keyword>
<dbReference type="AlphaFoldDB" id="A0A7Y0HG61"/>
<evidence type="ECO:0000256" key="2">
    <source>
        <dbReference type="ARBA" id="ARBA00004651"/>
    </source>
</evidence>
<dbReference type="EMBL" id="JABBNT010000003">
    <property type="protein sequence ID" value="NMM45323.1"/>
    <property type="molecule type" value="Genomic_DNA"/>
</dbReference>
<keyword evidence="7 19" id="KW-1003">Cell membrane</keyword>
<gene>
    <name evidence="19 20" type="primary">cobS</name>
    <name evidence="20" type="ORF">HH303_12590</name>
</gene>
<comment type="cofactor">
    <cofactor evidence="1 19">
        <name>Mg(2+)</name>
        <dbReference type="ChEBI" id="CHEBI:18420"/>
    </cofactor>
</comment>
<keyword evidence="9 19" id="KW-0808">Transferase</keyword>
<comment type="function">
    <text evidence="14 19">Joins adenosylcobinamide-GDP and alpha-ribazole to generate adenosylcobalamin (Ado-cobalamin). Also synthesizes adenosylcobalamin 5'-phosphate from adenosylcobinamide-GDP and alpha-ribazole 5'-phosphate.</text>
</comment>
<keyword evidence="21" id="KW-1185">Reference proteome</keyword>
<evidence type="ECO:0000256" key="6">
    <source>
        <dbReference type="ARBA" id="ARBA00015850"/>
    </source>
</evidence>
<evidence type="ECO:0000256" key="12">
    <source>
        <dbReference type="ARBA" id="ARBA00022989"/>
    </source>
</evidence>
<name>A0A7Y0HG61_9PROT</name>
<evidence type="ECO:0000313" key="20">
    <source>
        <dbReference type="EMBL" id="NMM45323.1"/>
    </source>
</evidence>
<organism evidence="20 21">
    <name type="scientific">Pacificispira spongiicola</name>
    <dbReference type="NCBI Taxonomy" id="2729598"/>
    <lineage>
        <taxon>Bacteria</taxon>
        <taxon>Pseudomonadati</taxon>
        <taxon>Pseudomonadota</taxon>
        <taxon>Alphaproteobacteria</taxon>
        <taxon>Rhodospirillales</taxon>
        <taxon>Rhodospirillaceae</taxon>
        <taxon>Pacificispira</taxon>
    </lineage>
</organism>
<comment type="catalytic activity">
    <reaction evidence="18 19">
        <text>alpha-ribazole 5'-phosphate + adenosylcob(III)inamide-GDP = adenosylcob(III)alamin 5'-phosphate + GMP + H(+)</text>
        <dbReference type="Rhea" id="RHEA:23560"/>
        <dbReference type="ChEBI" id="CHEBI:15378"/>
        <dbReference type="ChEBI" id="CHEBI:57918"/>
        <dbReference type="ChEBI" id="CHEBI:58115"/>
        <dbReference type="ChEBI" id="CHEBI:60487"/>
        <dbReference type="ChEBI" id="CHEBI:60493"/>
        <dbReference type="EC" id="2.7.8.26"/>
    </reaction>
</comment>
<evidence type="ECO:0000256" key="10">
    <source>
        <dbReference type="ARBA" id="ARBA00022692"/>
    </source>
</evidence>
<evidence type="ECO:0000256" key="3">
    <source>
        <dbReference type="ARBA" id="ARBA00004663"/>
    </source>
</evidence>
<proteinExistence type="inferred from homology"/>
<dbReference type="NCBIfam" id="TIGR00317">
    <property type="entry name" value="cobS"/>
    <property type="match status" value="1"/>
</dbReference>
<evidence type="ECO:0000256" key="17">
    <source>
        <dbReference type="ARBA" id="ARBA00048623"/>
    </source>
</evidence>
<evidence type="ECO:0000256" key="13">
    <source>
        <dbReference type="ARBA" id="ARBA00023136"/>
    </source>
</evidence>
<evidence type="ECO:0000256" key="9">
    <source>
        <dbReference type="ARBA" id="ARBA00022679"/>
    </source>
</evidence>
<dbReference type="GO" id="GO:0051073">
    <property type="term" value="F:adenosylcobinamide-GDP ribazoletransferase activity"/>
    <property type="evidence" value="ECO:0007669"/>
    <property type="project" value="UniProtKB-UniRule"/>
</dbReference>
<evidence type="ECO:0000313" key="21">
    <source>
        <dbReference type="Proteomes" id="UP000539372"/>
    </source>
</evidence>
<evidence type="ECO:0000256" key="11">
    <source>
        <dbReference type="ARBA" id="ARBA00022842"/>
    </source>
</evidence>
<dbReference type="PANTHER" id="PTHR34148">
    <property type="entry name" value="ADENOSYLCOBINAMIDE-GDP RIBAZOLETRANSFERASE"/>
    <property type="match status" value="1"/>
</dbReference>
<dbReference type="GO" id="GO:0005886">
    <property type="term" value="C:plasma membrane"/>
    <property type="evidence" value="ECO:0007669"/>
    <property type="project" value="UniProtKB-SubCell"/>
</dbReference>
<dbReference type="HAMAP" id="MF_00719">
    <property type="entry name" value="CobS"/>
    <property type="match status" value="1"/>
</dbReference>
<keyword evidence="8 19" id="KW-0169">Cobalamin biosynthesis</keyword>
<comment type="subcellular location">
    <subcellularLocation>
        <location evidence="2 19">Cell membrane</location>
        <topology evidence="2 19">Multi-pass membrane protein</topology>
    </subcellularLocation>
</comment>
<evidence type="ECO:0000256" key="19">
    <source>
        <dbReference type="HAMAP-Rule" id="MF_00719"/>
    </source>
</evidence>
<dbReference type="Pfam" id="PF02654">
    <property type="entry name" value="CobS"/>
    <property type="match status" value="1"/>
</dbReference>